<dbReference type="GO" id="GO:0005854">
    <property type="term" value="C:nascent polypeptide-associated complex"/>
    <property type="evidence" value="ECO:0007669"/>
    <property type="project" value="InterPro"/>
</dbReference>
<dbReference type="InterPro" id="IPR028364">
    <property type="entry name" value="Ribosomal_uL1/biogenesis"/>
</dbReference>
<feature type="compositionally biased region" description="Basic and acidic residues" evidence="1">
    <location>
        <begin position="34"/>
        <end position="77"/>
    </location>
</feature>
<dbReference type="AlphaFoldDB" id="A0A0A1WXT1"/>
<feature type="region of interest" description="Disordered" evidence="1">
    <location>
        <begin position="512"/>
        <end position="648"/>
    </location>
</feature>
<organism evidence="2">
    <name type="scientific">Zeugodacus cucurbitae</name>
    <name type="common">Melon fruit fly</name>
    <name type="synonym">Bactrocera cucurbitae</name>
    <dbReference type="NCBI Taxonomy" id="28588"/>
    <lineage>
        <taxon>Eukaryota</taxon>
        <taxon>Metazoa</taxon>
        <taxon>Ecdysozoa</taxon>
        <taxon>Arthropoda</taxon>
        <taxon>Hexapoda</taxon>
        <taxon>Insecta</taxon>
        <taxon>Pterygota</taxon>
        <taxon>Neoptera</taxon>
        <taxon>Endopterygota</taxon>
        <taxon>Diptera</taxon>
        <taxon>Brachycera</taxon>
        <taxon>Muscomorpha</taxon>
        <taxon>Tephritoidea</taxon>
        <taxon>Tephritidae</taxon>
        <taxon>Zeugodacus</taxon>
        <taxon>Zeugodacus</taxon>
    </lineage>
</organism>
<dbReference type="Gene3D" id="3.40.50.790">
    <property type="match status" value="1"/>
</dbReference>
<dbReference type="PANTHER" id="PTHR21713">
    <property type="entry name" value="NASCENT POLYPEPTIDE ASSOCIATED COMPLEX ALPHA SUBUNIT-RELATED"/>
    <property type="match status" value="1"/>
</dbReference>
<gene>
    <name evidence="2" type="primary">CG13096</name>
    <name evidence="2" type="ORF">g.32954</name>
</gene>
<feature type="compositionally biased region" description="Basic residues" evidence="1">
    <location>
        <begin position="131"/>
        <end position="143"/>
    </location>
</feature>
<evidence type="ECO:0000313" key="2">
    <source>
        <dbReference type="EMBL" id="JAD03859.1"/>
    </source>
</evidence>
<dbReference type="CDD" id="cd00403">
    <property type="entry name" value="Ribosomal_L1"/>
    <property type="match status" value="1"/>
</dbReference>
<dbReference type="Gene3D" id="3.30.190.20">
    <property type="match status" value="1"/>
</dbReference>
<feature type="compositionally biased region" description="Acidic residues" evidence="1">
    <location>
        <begin position="566"/>
        <end position="648"/>
    </location>
</feature>
<dbReference type="InterPro" id="IPR023674">
    <property type="entry name" value="Ribosomal_uL1-like"/>
</dbReference>
<protein>
    <submittedName>
        <fullName evidence="2">Ribosomal L1 domain-containing protein CG13096</fullName>
    </submittedName>
</protein>
<proteinExistence type="predicted"/>
<dbReference type="InterPro" id="IPR016095">
    <property type="entry name" value="Ribosomal_uL1_3-a/b-sand"/>
</dbReference>
<reference evidence="2" key="1">
    <citation type="submission" date="2014-11" db="EMBL/GenBank/DDBJ databases">
        <authorList>
            <person name="Geib S."/>
        </authorList>
    </citation>
    <scope>NUCLEOTIDE SEQUENCE</scope>
</reference>
<name>A0A0A1WXT1_ZEUCU</name>
<dbReference type="SUPFAM" id="SSF56808">
    <property type="entry name" value="Ribosomal protein L1"/>
    <property type="match status" value="1"/>
</dbReference>
<reference evidence="2" key="2">
    <citation type="journal article" date="2015" name="Gigascience">
        <title>Reconstructing a comprehensive transcriptome assembly of a white-pupal translocated strain of the pest fruit fly Bactrocera cucurbitae.</title>
        <authorList>
            <person name="Sim S.B."/>
            <person name="Calla B."/>
            <person name="Hall B."/>
            <person name="DeRego T."/>
            <person name="Geib S.M."/>
        </authorList>
    </citation>
    <scope>NUCLEOTIDE SEQUENCE</scope>
</reference>
<sequence>MVKLQKSLTKPLDKLEKKKTKLPAPPLAGISKSNKKEKTITVLEKSSKSKKEKVAKTIVKDVEVVKPLKKEKKDKLNKVSQNPPSEPAKKKPTKVSADKGEQATKRPLILAPAESPKVPKIAAAKLEKKSKDKKKAKVQKKKDPKASPTHVEQTTPLTNLQKKKAAKRAYKKQQIKKRIENKSVKTKKAPVQRLFKAPEFDEAKFNAILNAENVKKIAKGLKTQVEKEVAEKKTAIFSDFQYFLNVACFKIPNVPKRMVKVNLKHSLVDKDDDVAIIVSDLQRGAKVDYDQTIQHYEDIFREAGIEGLTIIPFNKLRTECNTFETVRKFGNTYEYFLCDGRLVGHVSGFCGKVFQKPRTTFHSVRMDNQKNLKQEIEKSLRRTAYKQLDKGDLISIPIGNHKFTDDQLVENIMYVIEQLKNSYPGGLANIRGINLKINIAGTSSLPLFLSVAEPPAEAPYVVGPREQRTLKLKREANEVLSNFNLTKDGNLLKLSKPEVERKRKLKEMRAAVENETNTTEQNKDDKANGKQAVVPAKKAKTEKSVITSDKSDKSKSKDEEPKVEDQGDEDEDDSEAEQEDEDENESGEDEDVEEDDSGEEDDGDDDDDDDDEDGDDDEDDDEEDAGDDDKEEENPSGNEDDSDEDDDE</sequence>
<dbReference type="EMBL" id="GBXI01010433">
    <property type="protein sequence ID" value="JAD03859.1"/>
    <property type="molecule type" value="Transcribed_RNA"/>
</dbReference>
<feature type="compositionally biased region" description="Basic and acidic residues" evidence="1">
    <location>
        <begin position="539"/>
        <end position="565"/>
    </location>
</feature>
<dbReference type="Pfam" id="PF00687">
    <property type="entry name" value="Ribosomal_L1"/>
    <property type="match status" value="1"/>
</dbReference>
<dbReference type="InterPro" id="IPR016641">
    <property type="entry name" value="EGD2/NACA0like"/>
</dbReference>
<accession>A0A0A1WXT1</accession>
<evidence type="ECO:0000256" key="1">
    <source>
        <dbReference type="SAM" id="MobiDB-lite"/>
    </source>
</evidence>
<feature type="region of interest" description="Disordered" evidence="1">
    <location>
        <begin position="1"/>
        <end position="165"/>
    </location>
</feature>
<feature type="compositionally biased region" description="Polar residues" evidence="1">
    <location>
        <begin position="150"/>
        <end position="160"/>
    </location>
</feature>